<evidence type="ECO:0000313" key="3">
    <source>
        <dbReference type="Proteomes" id="UP001161099"/>
    </source>
</evidence>
<protein>
    <submittedName>
        <fullName evidence="2">Rha family transcriptional regulator</fullName>
    </submittedName>
</protein>
<evidence type="ECO:0000256" key="1">
    <source>
        <dbReference type="SAM" id="Coils"/>
    </source>
</evidence>
<dbReference type="Proteomes" id="UP001161099">
    <property type="component" value="Unassembled WGS sequence"/>
</dbReference>
<dbReference type="InterPro" id="IPR014054">
    <property type="entry name" value="Phage_regulatory_Rha"/>
</dbReference>
<dbReference type="EMBL" id="JAOCDR010000095">
    <property type="protein sequence ID" value="MDH0657802.1"/>
    <property type="molecule type" value="Genomic_DNA"/>
</dbReference>
<dbReference type="AlphaFoldDB" id="A0AA42IH33"/>
<organism evidence="2 3">
    <name type="scientific">Acinetobacter johnsonii</name>
    <dbReference type="NCBI Taxonomy" id="40214"/>
    <lineage>
        <taxon>Bacteria</taxon>
        <taxon>Pseudomonadati</taxon>
        <taxon>Pseudomonadota</taxon>
        <taxon>Gammaproteobacteria</taxon>
        <taxon>Moraxellales</taxon>
        <taxon>Moraxellaceae</taxon>
        <taxon>Acinetobacter</taxon>
    </lineage>
</organism>
<name>A0AA42IH33_ACIJO</name>
<feature type="coiled-coil region" evidence="1">
    <location>
        <begin position="32"/>
        <end position="59"/>
    </location>
</feature>
<reference evidence="2" key="1">
    <citation type="submission" date="2022-09" db="EMBL/GenBank/DDBJ databases">
        <title>Intensive care unit water sources are persistently colonized with multi-drug resistant bacteria and are the site of extensive horizontal gene transfer of antibiotic resistance genes.</title>
        <authorList>
            <person name="Diorio-Toth L."/>
        </authorList>
    </citation>
    <scope>NUCLEOTIDE SEQUENCE</scope>
    <source>
        <strain evidence="2">GD03851</strain>
    </source>
</reference>
<keyword evidence="1" id="KW-0175">Coiled coil</keyword>
<dbReference type="RefSeq" id="WP_201706424.1">
    <property type="nucleotide sequence ID" value="NZ_CP068195.1"/>
</dbReference>
<dbReference type="Pfam" id="PF09669">
    <property type="entry name" value="Phage_pRha"/>
    <property type="match status" value="1"/>
</dbReference>
<accession>A0AA42IH33</accession>
<proteinExistence type="predicted"/>
<sequence>MNALDFSQAVFIQDQQIKTDSLKVANAFGKNHRDVLRKIEKLKRDFNTTERNIALSEDNALTFELVEFTQHNFVTSEYIDSTGRVLPKYEMTKDGWMFLVMGFTGDKAAQIKIAFINAFNAMATLLQNQQLIEQQGIQVGTKVRLNSGSPELTVNQLMTNAEGILDQVEVMWFSNRLYKTTLSIYAVVPVVARNNAVLQHFWEAILQYGLHLLNHSHKPDHIALNLPQVCAAIHGLPDTRALIQELAASTYPYPHYLMHGHAVRSAIDDKTYRCIVFKQTAVQLGGAA</sequence>
<evidence type="ECO:0000313" key="2">
    <source>
        <dbReference type="EMBL" id="MDH0657802.1"/>
    </source>
</evidence>
<gene>
    <name evidence="2" type="ORF">N5D11_17145</name>
</gene>
<dbReference type="NCBIfam" id="TIGR02681">
    <property type="entry name" value="phage_pRha"/>
    <property type="match status" value="1"/>
</dbReference>
<comment type="caution">
    <text evidence="2">The sequence shown here is derived from an EMBL/GenBank/DDBJ whole genome shotgun (WGS) entry which is preliminary data.</text>
</comment>